<proteinExistence type="predicted"/>
<evidence type="ECO:0000313" key="1">
    <source>
        <dbReference type="EMBL" id="PVX57452.1"/>
    </source>
</evidence>
<sequence>MSGMFNDENNTFMTKLLLCNNALSCTPSAMYERWFCASYLLVVKLISISLKDSQCLNKECVNDAPLIFKELTITKSQAEKRLGYNLSVCHGREWACHFCSDPMWLNR</sequence>
<gene>
    <name evidence="1" type="ORF">C7379_10468</name>
</gene>
<accession>A0A2U0UIG3</accession>
<evidence type="ECO:0000313" key="2">
    <source>
        <dbReference type="Proteomes" id="UP000245870"/>
    </source>
</evidence>
<name>A0A2U0UIG3_9BACT</name>
<dbReference type="Proteomes" id="UP000245870">
    <property type="component" value="Unassembled WGS sequence"/>
</dbReference>
<protein>
    <submittedName>
        <fullName evidence="1">Uncharacterized protein</fullName>
    </submittedName>
</protein>
<keyword evidence="2" id="KW-1185">Reference proteome</keyword>
<organism evidence="1 2">
    <name type="scientific">Hallella colorans</name>
    <dbReference type="NCBI Taxonomy" id="1703337"/>
    <lineage>
        <taxon>Bacteria</taxon>
        <taxon>Pseudomonadati</taxon>
        <taxon>Bacteroidota</taxon>
        <taxon>Bacteroidia</taxon>
        <taxon>Bacteroidales</taxon>
        <taxon>Prevotellaceae</taxon>
        <taxon>Hallella</taxon>
    </lineage>
</organism>
<dbReference type="AlphaFoldDB" id="A0A2U0UIG3"/>
<comment type="caution">
    <text evidence="1">The sequence shown here is derived from an EMBL/GenBank/DDBJ whole genome shotgun (WGS) entry which is preliminary data.</text>
</comment>
<reference evidence="1 2" key="1">
    <citation type="submission" date="2018-05" db="EMBL/GenBank/DDBJ databases">
        <title>Genomic Encyclopedia of Type Strains, Phase IV (KMG-IV): sequencing the most valuable type-strain genomes for metagenomic binning, comparative biology and taxonomic classification.</title>
        <authorList>
            <person name="Goeker M."/>
        </authorList>
    </citation>
    <scope>NUCLEOTIDE SEQUENCE [LARGE SCALE GENOMIC DNA]</scope>
    <source>
        <strain evidence="1 2">DSM 100333</strain>
    </source>
</reference>
<dbReference type="EMBL" id="QENY01000004">
    <property type="protein sequence ID" value="PVX57452.1"/>
    <property type="molecule type" value="Genomic_DNA"/>
</dbReference>